<protein>
    <submittedName>
        <fullName evidence="3">Uncharacterized protein</fullName>
    </submittedName>
</protein>
<evidence type="ECO:0000313" key="3">
    <source>
        <dbReference type="EMBL" id="KAF9526053.1"/>
    </source>
</evidence>
<evidence type="ECO:0000256" key="2">
    <source>
        <dbReference type="SAM" id="SignalP"/>
    </source>
</evidence>
<comment type="caution">
    <text evidence="3">The sequence shown here is derived from an EMBL/GenBank/DDBJ whole genome shotgun (WGS) entry which is preliminary data.</text>
</comment>
<evidence type="ECO:0000256" key="1">
    <source>
        <dbReference type="SAM" id="MobiDB-lite"/>
    </source>
</evidence>
<gene>
    <name evidence="3" type="ORF">CPB83DRAFT_885199</name>
</gene>
<feature type="compositionally biased region" description="Pro residues" evidence="1">
    <location>
        <begin position="272"/>
        <end position="286"/>
    </location>
</feature>
<keyword evidence="4" id="KW-1185">Reference proteome</keyword>
<feature type="compositionally biased region" description="Pro residues" evidence="1">
    <location>
        <begin position="161"/>
        <end position="176"/>
    </location>
</feature>
<name>A0A9P6JMQ5_9AGAR</name>
<feature type="compositionally biased region" description="Pro residues" evidence="1">
    <location>
        <begin position="217"/>
        <end position="245"/>
    </location>
</feature>
<feature type="compositionally biased region" description="Pro residues" evidence="1">
    <location>
        <begin position="105"/>
        <end position="132"/>
    </location>
</feature>
<reference evidence="3" key="1">
    <citation type="submission" date="2020-11" db="EMBL/GenBank/DDBJ databases">
        <authorList>
            <consortium name="DOE Joint Genome Institute"/>
            <person name="Ahrendt S."/>
            <person name="Riley R."/>
            <person name="Andreopoulos W."/>
            <person name="Labutti K."/>
            <person name="Pangilinan J."/>
            <person name="Ruiz-Duenas F.J."/>
            <person name="Barrasa J.M."/>
            <person name="Sanchez-Garcia M."/>
            <person name="Camarero S."/>
            <person name="Miyauchi S."/>
            <person name="Serrano A."/>
            <person name="Linde D."/>
            <person name="Babiker R."/>
            <person name="Drula E."/>
            <person name="Ayuso-Fernandez I."/>
            <person name="Pacheco R."/>
            <person name="Padilla G."/>
            <person name="Ferreira P."/>
            <person name="Barriuso J."/>
            <person name="Kellner H."/>
            <person name="Castanera R."/>
            <person name="Alfaro M."/>
            <person name="Ramirez L."/>
            <person name="Pisabarro A.G."/>
            <person name="Kuo A."/>
            <person name="Tritt A."/>
            <person name="Lipzen A."/>
            <person name="He G."/>
            <person name="Yan M."/>
            <person name="Ng V."/>
            <person name="Cullen D."/>
            <person name="Martin F."/>
            <person name="Rosso M.-N."/>
            <person name="Henrissat B."/>
            <person name="Hibbett D."/>
            <person name="Martinez A.T."/>
            <person name="Grigoriev I.V."/>
        </authorList>
    </citation>
    <scope>NUCLEOTIDE SEQUENCE</scope>
    <source>
        <strain evidence="3">CBS 506.95</strain>
    </source>
</reference>
<sequence length="317" mass="34028">MRFSALLSYVILAGSIAATSAAPTPRPLLSEREIDVDILYIRSGRGAPGQVPPPSQEGPRGPPTSPRSGRPIPQPPIPNSIIRSKLRRELTDEVFARSGRGAPGQVPPPQEGPRGPPTSPRSGRPFPPPPVPNSIIRSKLRRELNDESEVFARSGRGAPGQVPPPSQEGPRGPPTSPRSGRPIPQPPIPNSIIRSKLRRELNEAEVFARSGRGAPGQVPPPSQEGPRGPPTSPRSGRPIPPPPVPNSIIRSKLRRELTDEVFARSGRGAPGQVPPPQEGPRGPPTSPRSGRPIPQPPIPNSIIRSKLRREIYDEYDV</sequence>
<proteinExistence type="predicted"/>
<feature type="chain" id="PRO_5040350902" evidence="2">
    <location>
        <begin position="22"/>
        <end position="317"/>
    </location>
</feature>
<feature type="region of interest" description="Disordered" evidence="1">
    <location>
        <begin position="42"/>
        <end position="305"/>
    </location>
</feature>
<evidence type="ECO:0000313" key="4">
    <source>
        <dbReference type="Proteomes" id="UP000807306"/>
    </source>
</evidence>
<accession>A0A9P6JMQ5</accession>
<dbReference type="EMBL" id="MU157876">
    <property type="protein sequence ID" value="KAF9526053.1"/>
    <property type="molecule type" value="Genomic_DNA"/>
</dbReference>
<dbReference type="AlphaFoldDB" id="A0A9P6JMQ5"/>
<organism evidence="3 4">
    <name type="scientific">Crepidotus variabilis</name>
    <dbReference type="NCBI Taxonomy" id="179855"/>
    <lineage>
        <taxon>Eukaryota</taxon>
        <taxon>Fungi</taxon>
        <taxon>Dikarya</taxon>
        <taxon>Basidiomycota</taxon>
        <taxon>Agaricomycotina</taxon>
        <taxon>Agaricomycetes</taxon>
        <taxon>Agaricomycetidae</taxon>
        <taxon>Agaricales</taxon>
        <taxon>Agaricineae</taxon>
        <taxon>Crepidotaceae</taxon>
        <taxon>Crepidotus</taxon>
    </lineage>
</organism>
<feature type="signal peptide" evidence="2">
    <location>
        <begin position="1"/>
        <end position="21"/>
    </location>
</feature>
<keyword evidence="2" id="KW-0732">Signal</keyword>
<feature type="compositionally biased region" description="Pro residues" evidence="1">
    <location>
        <begin position="50"/>
        <end position="65"/>
    </location>
</feature>
<dbReference type="Proteomes" id="UP000807306">
    <property type="component" value="Unassembled WGS sequence"/>
</dbReference>